<keyword evidence="4 9" id="KW-0812">Transmembrane</keyword>
<dbReference type="InterPro" id="IPR047196">
    <property type="entry name" value="YidC_ALB_C"/>
</dbReference>
<evidence type="ECO:0000313" key="13">
    <source>
        <dbReference type="Proteomes" id="UP000176287"/>
    </source>
</evidence>
<dbReference type="EMBL" id="MHKZ01000048">
    <property type="protein sequence ID" value="OGY98944.1"/>
    <property type="molecule type" value="Genomic_DNA"/>
</dbReference>
<sequence>MKMIFDIYHVLIYQPILNILVGFYKTIAFYDFGLAVIFSTIFIRLLLYPIFHKSAKHQLVMQKIQPKIEKLKELHKENKEKQLKATMDLYREHGINPMSGIFLLFLQAPVLIALFLIFSNKLTPEVLSSLYSFITAPANINTSFLGLINLEQSSILMVSLAAILQYFQGKMMLPKIEKGRKLSTPESVGRQMVYFAPFLTLLIFMNMPAAISLYWAVSVTFSIFQQIIINRQFNPNPNEEPGKFRKKTD</sequence>
<evidence type="ECO:0000256" key="6">
    <source>
        <dbReference type="ARBA" id="ARBA00022989"/>
    </source>
</evidence>
<keyword evidence="8" id="KW-0143">Chaperone</keyword>
<evidence type="ECO:0000256" key="8">
    <source>
        <dbReference type="ARBA" id="ARBA00023186"/>
    </source>
</evidence>
<keyword evidence="7 10" id="KW-0472">Membrane</keyword>
<dbReference type="CDD" id="cd20070">
    <property type="entry name" value="5TM_YidC_Alb3"/>
    <property type="match status" value="1"/>
</dbReference>
<dbReference type="Proteomes" id="UP000176287">
    <property type="component" value="Unassembled WGS sequence"/>
</dbReference>
<accession>A0A1G2CC37</accession>
<dbReference type="STRING" id="1798649.A3B13_00690"/>
<organism evidence="12 13">
    <name type="scientific">Candidatus Liptonbacteria bacterium RIFCSPLOWO2_01_FULL_45_15</name>
    <dbReference type="NCBI Taxonomy" id="1798649"/>
    <lineage>
        <taxon>Bacteria</taxon>
        <taxon>Candidatus Liptoniibacteriota</taxon>
    </lineage>
</organism>
<dbReference type="GO" id="GO:0015031">
    <property type="term" value="P:protein transport"/>
    <property type="evidence" value="ECO:0007669"/>
    <property type="project" value="UniProtKB-KW"/>
</dbReference>
<evidence type="ECO:0000313" key="12">
    <source>
        <dbReference type="EMBL" id="OGY98944.1"/>
    </source>
</evidence>
<dbReference type="PANTHER" id="PTHR12428">
    <property type="entry name" value="OXA1"/>
    <property type="match status" value="1"/>
</dbReference>
<dbReference type="InterPro" id="IPR001708">
    <property type="entry name" value="YidC/ALB3/OXA1/COX18"/>
</dbReference>
<dbReference type="GO" id="GO:0005886">
    <property type="term" value="C:plasma membrane"/>
    <property type="evidence" value="ECO:0007669"/>
    <property type="project" value="UniProtKB-SubCell"/>
</dbReference>
<dbReference type="Pfam" id="PF02096">
    <property type="entry name" value="60KD_IMP"/>
    <property type="match status" value="1"/>
</dbReference>
<reference evidence="12 13" key="1">
    <citation type="journal article" date="2016" name="Nat. Commun.">
        <title>Thousands of microbial genomes shed light on interconnected biogeochemical processes in an aquifer system.</title>
        <authorList>
            <person name="Anantharaman K."/>
            <person name="Brown C.T."/>
            <person name="Hug L.A."/>
            <person name="Sharon I."/>
            <person name="Castelle C.J."/>
            <person name="Probst A.J."/>
            <person name="Thomas B.C."/>
            <person name="Singh A."/>
            <person name="Wilkins M.J."/>
            <person name="Karaoz U."/>
            <person name="Brodie E.L."/>
            <person name="Williams K.H."/>
            <person name="Hubbard S.S."/>
            <person name="Banfield J.F."/>
        </authorList>
    </citation>
    <scope>NUCLEOTIDE SEQUENCE [LARGE SCALE GENOMIC DNA]</scope>
</reference>
<feature type="transmembrane region" description="Helical" evidence="10">
    <location>
        <begin position="100"/>
        <end position="118"/>
    </location>
</feature>
<keyword evidence="3" id="KW-1003">Cell membrane</keyword>
<comment type="caution">
    <text evidence="12">The sequence shown here is derived from an EMBL/GenBank/DDBJ whole genome shotgun (WGS) entry which is preliminary data.</text>
</comment>
<gene>
    <name evidence="12" type="ORF">A3B13_00690</name>
</gene>
<feature type="transmembrane region" description="Helical" evidence="10">
    <location>
        <begin position="32"/>
        <end position="51"/>
    </location>
</feature>
<dbReference type="NCBIfam" id="TIGR03592">
    <property type="entry name" value="yidC_oxa1_cterm"/>
    <property type="match status" value="1"/>
</dbReference>
<dbReference type="GO" id="GO:0032977">
    <property type="term" value="F:membrane insertase activity"/>
    <property type="evidence" value="ECO:0007669"/>
    <property type="project" value="InterPro"/>
</dbReference>
<keyword evidence="2" id="KW-0813">Transport</keyword>
<comment type="similarity">
    <text evidence="9">Belongs to the OXA1/ALB3/YidC family.</text>
</comment>
<evidence type="ECO:0000256" key="7">
    <source>
        <dbReference type="ARBA" id="ARBA00023136"/>
    </source>
</evidence>
<dbReference type="PANTHER" id="PTHR12428:SF65">
    <property type="entry name" value="CYTOCHROME C OXIDASE ASSEMBLY PROTEIN COX18, MITOCHONDRIAL"/>
    <property type="match status" value="1"/>
</dbReference>
<evidence type="ECO:0000259" key="11">
    <source>
        <dbReference type="Pfam" id="PF02096"/>
    </source>
</evidence>
<dbReference type="GO" id="GO:0051205">
    <property type="term" value="P:protein insertion into membrane"/>
    <property type="evidence" value="ECO:0007669"/>
    <property type="project" value="TreeGrafter"/>
</dbReference>
<dbReference type="AlphaFoldDB" id="A0A1G2CC37"/>
<keyword evidence="6 10" id="KW-1133">Transmembrane helix</keyword>
<evidence type="ECO:0000256" key="2">
    <source>
        <dbReference type="ARBA" id="ARBA00022448"/>
    </source>
</evidence>
<feature type="domain" description="Membrane insertase YidC/Oxa/ALB C-terminal" evidence="11">
    <location>
        <begin position="32"/>
        <end position="231"/>
    </location>
</feature>
<evidence type="ECO:0000256" key="10">
    <source>
        <dbReference type="SAM" id="Phobius"/>
    </source>
</evidence>
<keyword evidence="5" id="KW-0653">Protein transport</keyword>
<comment type="subcellular location">
    <subcellularLocation>
        <location evidence="1">Cell membrane</location>
        <topology evidence="1">Multi-pass membrane protein</topology>
    </subcellularLocation>
    <subcellularLocation>
        <location evidence="9">Membrane</location>
        <topology evidence="9">Multi-pass membrane protein</topology>
    </subcellularLocation>
</comment>
<evidence type="ECO:0000256" key="9">
    <source>
        <dbReference type="RuleBase" id="RU003945"/>
    </source>
</evidence>
<feature type="transmembrane region" description="Helical" evidence="10">
    <location>
        <begin position="193"/>
        <end position="217"/>
    </location>
</feature>
<evidence type="ECO:0000256" key="3">
    <source>
        <dbReference type="ARBA" id="ARBA00022475"/>
    </source>
</evidence>
<proteinExistence type="inferred from homology"/>
<feature type="transmembrane region" description="Helical" evidence="10">
    <location>
        <begin position="130"/>
        <end position="148"/>
    </location>
</feature>
<name>A0A1G2CC37_9BACT</name>
<evidence type="ECO:0000256" key="4">
    <source>
        <dbReference type="ARBA" id="ARBA00022692"/>
    </source>
</evidence>
<evidence type="ECO:0000256" key="1">
    <source>
        <dbReference type="ARBA" id="ARBA00004651"/>
    </source>
</evidence>
<evidence type="ECO:0000256" key="5">
    <source>
        <dbReference type="ARBA" id="ARBA00022927"/>
    </source>
</evidence>
<dbReference type="InterPro" id="IPR028055">
    <property type="entry name" value="YidC/Oxa/ALB_C"/>
</dbReference>
<protein>
    <recommendedName>
        <fullName evidence="11">Membrane insertase YidC/Oxa/ALB C-terminal domain-containing protein</fullName>
    </recommendedName>
</protein>